<evidence type="ECO:0000256" key="1">
    <source>
        <dbReference type="SAM" id="MobiDB-lite"/>
    </source>
</evidence>
<comment type="caution">
    <text evidence="2">The sequence shown here is derived from an EMBL/GenBank/DDBJ whole genome shotgun (WGS) entry which is preliminary data.</text>
</comment>
<evidence type="ECO:0000313" key="2">
    <source>
        <dbReference type="EMBL" id="GAA2679947.1"/>
    </source>
</evidence>
<name>A0ABN3SMN7_9ACTN</name>
<protein>
    <submittedName>
        <fullName evidence="2">Uncharacterized protein</fullName>
    </submittedName>
</protein>
<feature type="region of interest" description="Disordered" evidence="1">
    <location>
        <begin position="63"/>
        <end position="100"/>
    </location>
</feature>
<organism evidence="2 3">
    <name type="scientific">Streptomyces violaceolatus</name>
    <dbReference type="NCBI Taxonomy" id="67378"/>
    <lineage>
        <taxon>Bacteria</taxon>
        <taxon>Bacillati</taxon>
        <taxon>Actinomycetota</taxon>
        <taxon>Actinomycetes</taxon>
        <taxon>Kitasatosporales</taxon>
        <taxon>Streptomycetaceae</taxon>
        <taxon>Streptomyces</taxon>
        <taxon>Streptomyces violaceoruber group</taxon>
    </lineage>
</organism>
<keyword evidence="3" id="KW-1185">Reference proteome</keyword>
<gene>
    <name evidence="2" type="ORF">GCM10010310_26500</name>
</gene>
<evidence type="ECO:0000313" key="3">
    <source>
        <dbReference type="Proteomes" id="UP001499989"/>
    </source>
</evidence>
<proteinExistence type="predicted"/>
<reference evidence="2 3" key="1">
    <citation type="journal article" date="2019" name="Int. J. Syst. Evol. Microbiol.">
        <title>The Global Catalogue of Microorganisms (GCM) 10K type strain sequencing project: providing services to taxonomists for standard genome sequencing and annotation.</title>
        <authorList>
            <consortium name="The Broad Institute Genomics Platform"/>
            <consortium name="The Broad Institute Genome Sequencing Center for Infectious Disease"/>
            <person name="Wu L."/>
            <person name="Ma J."/>
        </authorList>
    </citation>
    <scope>NUCLEOTIDE SEQUENCE [LARGE SCALE GENOMIC DNA]</scope>
    <source>
        <strain evidence="2 3">JCM 4531</strain>
    </source>
</reference>
<accession>A0ABN3SMN7</accession>
<dbReference type="Proteomes" id="UP001499989">
    <property type="component" value="Unassembled WGS sequence"/>
</dbReference>
<dbReference type="EMBL" id="BAAASK010000005">
    <property type="protein sequence ID" value="GAA2679947.1"/>
    <property type="molecule type" value="Genomic_DNA"/>
</dbReference>
<sequence length="126" mass="12900">MGRQAQAAGVCAEEAVQDVRGGVGGLRREDVPQQGGGLAHPLHVTGGEVEGLFLAVGTQHLGDRAGDRTSAGIRRARGEHVDEGGGAPRRGQHGVPRGPVGVVDVGIGIDAVRKGHEPNVTHIAEF</sequence>